<organism evidence="2 3">
    <name type="scientific">Gimesia maris</name>
    <dbReference type="NCBI Taxonomy" id="122"/>
    <lineage>
        <taxon>Bacteria</taxon>
        <taxon>Pseudomonadati</taxon>
        <taxon>Planctomycetota</taxon>
        <taxon>Planctomycetia</taxon>
        <taxon>Planctomycetales</taxon>
        <taxon>Planctomycetaceae</taxon>
        <taxon>Gimesia</taxon>
    </lineage>
</organism>
<keyword evidence="3" id="KW-1185">Reference proteome</keyword>
<accession>A0ABX5YKD9</accession>
<name>A0ABX5YKD9_9PLAN</name>
<reference evidence="2 3" key="1">
    <citation type="submission" date="2019-08" db="EMBL/GenBank/DDBJ databases">
        <title>Deep-cultivation of Planctomycetes and their phenomic and genomic characterization uncovers novel biology.</title>
        <authorList>
            <person name="Wiegand S."/>
            <person name="Jogler M."/>
            <person name="Boedeker C."/>
            <person name="Pinto D."/>
            <person name="Vollmers J."/>
            <person name="Rivas-Marin E."/>
            <person name="Kohn T."/>
            <person name="Peeters S.H."/>
            <person name="Heuer A."/>
            <person name="Rast P."/>
            <person name="Oberbeckmann S."/>
            <person name="Bunk B."/>
            <person name="Jeske O."/>
            <person name="Meyerdierks A."/>
            <person name="Storesund J.E."/>
            <person name="Kallscheuer N."/>
            <person name="Luecker S."/>
            <person name="Lage O.M."/>
            <person name="Pohl T."/>
            <person name="Merkel B.J."/>
            <person name="Hornburger P."/>
            <person name="Mueller R.-W."/>
            <person name="Bruemmer F."/>
            <person name="Labrenz M."/>
            <person name="Spormann A.M."/>
            <person name="Op den Camp H."/>
            <person name="Overmann J."/>
            <person name="Amann R."/>
            <person name="Jetten M.S.M."/>
            <person name="Mascher T."/>
            <person name="Medema M.H."/>
            <person name="Devos D.P."/>
            <person name="Kaster A.-K."/>
            <person name="Ovreas L."/>
            <person name="Rohde M."/>
            <person name="Galperin M.Y."/>
            <person name="Jogler C."/>
        </authorList>
    </citation>
    <scope>NUCLEOTIDE SEQUENCE [LARGE SCALE GENOMIC DNA]</scope>
    <source>
        <strain evidence="2 3">DSM 8797</strain>
    </source>
</reference>
<feature type="compositionally biased region" description="Polar residues" evidence="1">
    <location>
        <begin position="101"/>
        <end position="112"/>
    </location>
</feature>
<sequence length="112" mass="12095">MARGEQGGFGHVVAIQVDNGAMSDGTGTVPWQRAAKCGDPQAHFANKCGFRQCKSGKNRLFYGEDLEQVARVSVHCKLVTRATQLDAYSGWGQGGVKSKFCSRTNQRGADDE</sequence>
<evidence type="ECO:0000313" key="3">
    <source>
        <dbReference type="Proteomes" id="UP000322887"/>
    </source>
</evidence>
<dbReference type="Proteomes" id="UP000322887">
    <property type="component" value="Chromosome"/>
</dbReference>
<feature type="region of interest" description="Disordered" evidence="1">
    <location>
        <begin position="92"/>
        <end position="112"/>
    </location>
</feature>
<protein>
    <submittedName>
        <fullName evidence="2">Uncharacterized protein</fullName>
    </submittedName>
</protein>
<proteinExistence type="predicted"/>
<gene>
    <name evidence="2" type="ORF">GmarT_20420</name>
</gene>
<evidence type="ECO:0000313" key="2">
    <source>
        <dbReference type="EMBL" id="QEG16181.1"/>
    </source>
</evidence>
<evidence type="ECO:0000256" key="1">
    <source>
        <dbReference type="SAM" id="MobiDB-lite"/>
    </source>
</evidence>
<dbReference type="GeneID" id="98650494"/>
<dbReference type="EMBL" id="CP042910">
    <property type="protein sequence ID" value="QEG16181.1"/>
    <property type="molecule type" value="Genomic_DNA"/>
</dbReference>
<dbReference type="RefSeq" id="WP_002648747.1">
    <property type="nucleotide sequence ID" value="NZ_CP036353.1"/>
</dbReference>